<dbReference type="Proteomes" id="UP001345963">
    <property type="component" value="Unassembled WGS sequence"/>
</dbReference>
<feature type="region of interest" description="Disordered" evidence="1">
    <location>
        <begin position="50"/>
        <end position="94"/>
    </location>
</feature>
<sequence>MGNDGPRRILTTHPSNRAKEGHICRLKTTEFTPLELFTFNHVKLSETNTRCGERNLKKETGGSPTEGEQGGKKVSLSARHPVVTLQRGCDRNLN</sequence>
<feature type="compositionally biased region" description="Basic and acidic residues" evidence="1">
    <location>
        <begin position="51"/>
        <end position="60"/>
    </location>
</feature>
<proteinExistence type="predicted"/>
<evidence type="ECO:0000313" key="3">
    <source>
        <dbReference type="Proteomes" id="UP001345963"/>
    </source>
</evidence>
<reference evidence="2 3" key="1">
    <citation type="submission" date="2021-07" db="EMBL/GenBank/DDBJ databases">
        <authorList>
            <person name="Palmer J.M."/>
        </authorList>
    </citation>
    <scope>NUCLEOTIDE SEQUENCE [LARGE SCALE GENOMIC DNA]</scope>
    <source>
        <strain evidence="2 3">AT_MEX2019</strain>
        <tissue evidence="2">Muscle</tissue>
    </source>
</reference>
<comment type="caution">
    <text evidence="2">The sequence shown here is derived from an EMBL/GenBank/DDBJ whole genome shotgun (WGS) entry which is preliminary data.</text>
</comment>
<dbReference type="EMBL" id="JAHUTI010082527">
    <property type="protein sequence ID" value="MED6259201.1"/>
    <property type="molecule type" value="Genomic_DNA"/>
</dbReference>
<keyword evidence="3" id="KW-1185">Reference proteome</keyword>
<organism evidence="2 3">
    <name type="scientific">Ataeniobius toweri</name>
    <dbReference type="NCBI Taxonomy" id="208326"/>
    <lineage>
        <taxon>Eukaryota</taxon>
        <taxon>Metazoa</taxon>
        <taxon>Chordata</taxon>
        <taxon>Craniata</taxon>
        <taxon>Vertebrata</taxon>
        <taxon>Euteleostomi</taxon>
        <taxon>Actinopterygii</taxon>
        <taxon>Neopterygii</taxon>
        <taxon>Teleostei</taxon>
        <taxon>Neoteleostei</taxon>
        <taxon>Acanthomorphata</taxon>
        <taxon>Ovalentaria</taxon>
        <taxon>Atherinomorphae</taxon>
        <taxon>Cyprinodontiformes</taxon>
        <taxon>Goodeidae</taxon>
        <taxon>Ataeniobius</taxon>
    </lineage>
</organism>
<gene>
    <name evidence="2" type="ORF">ATANTOWER_018543</name>
</gene>
<evidence type="ECO:0000256" key="1">
    <source>
        <dbReference type="SAM" id="MobiDB-lite"/>
    </source>
</evidence>
<name>A0ABU7CAK6_9TELE</name>
<accession>A0ABU7CAK6</accession>
<protein>
    <submittedName>
        <fullName evidence="2">Uncharacterized protein</fullName>
    </submittedName>
</protein>
<evidence type="ECO:0000313" key="2">
    <source>
        <dbReference type="EMBL" id="MED6259201.1"/>
    </source>
</evidence>